<reference evidence="1 2" key="1">
    <citation type="submission" date="2018-09" db="EMBL/GenBank/DDBJ databases">
        <title>Genomic Encyclopedia of Archaeal and Bacterial Type Strains, Phase II (KMG-II): from individual species to whole genera.</title>
        <authorList>
            <person name="Goeker M."/>
        </authorList>
    </citation>
    <scope>NUCLEOTIDE SEQUENCE [LARGE SCALE GENOMIC DNA]</scope>
    <source>
        <strain evidence="1 2">DSM 16505</strain>
    </source>
</reference>
<accession>A0A420E0K3</accession>
<dbReference type="Proteomes" id="UP000285780">
    <property type="component" value="Unassembled WGS sequence"/>
</dbReference>
<protein>
    <submittedName>
        <fullName evidence="1">Uncharacterized protein</fullName>
    </submittedName>
</protein>
<comment type="caution">
    <text evidence="1">The sequence shown here is derived from an EMBL/GenBank/DDBJ whole genome shotgun (WGS) entry which is preliminary data.</text>
</comment>
<evidence type="ECO:0000313" key="2">
    <source>
        <dbReference type="Proteomes" id="UP000285780"/>
    </source>
</evidence>
<name>A0A420E0K3_9FLAO</name>
<keyword evidence="2" id="KW-1185">Reference proteome</keyword>
<gene>
    <name evidence="1" type="ORF">C8N26_2016</name>
</gene>
<dbReference type="AlphaFoldDB" id="A0A420E0K3"/>
<proteinExistence type="predicted"/>
<organism evidence="1 2">
    <name type="scientific">Tenacibaculum lutimaris</name>
    <dbReference type="NCBI Taxonomy" id="285258"/>
    <lineage>
        <taxon>Bacteria</taxon>
        <taxon>Pseudomonadati</taxon>
        <taxon>Bacteroidota</taxon>
        <taxon>Flavobacteriia</taxon>
        <taxon>Flavobacteriales</taxon>
        <taxon>Flavobacteriaceae</taxon>
        <taxon>Tenacibaculum</taxon>
    </lineage>
</organism>
<sequence length="47" mass="5562">MMQIYSEKSSDFTMEPKQETVQYLINFSKSLKVVKTKSNYLIELNLN</sequence>
<evidence type="ECO:0000313" key="1">
    <source>
        <dbReference type="EMBL" id="RKF03626.1"/>
    </source>
</evidence>
<dbReference type="EMBL" id="RAQM01000009">
    <property type="protein sequence ID" value="RKF03626.1"/>
    <property type="molecule type" value="Genomic_DNA"/>
</dbReference>